<evidence type="ECO:0000256" key="4">
    <source>
        <dbReference type="ARBA" id="ARBA00022884"/>
    </source>
</evidence>
<comment type="function">
    <text evidence="7">Hydrolyzes ribosome-free peptidyl-tRNAs (with 1 or more amino acids incorporated), which drop off the ribosome during protein synthesis, or as a result of ribosome stalling.</text>
</comment>
<dbReference type="NCBIfam" id="TIGR00447">
    <property type="entry name" value="pth"/>
    <property type="match status" value="1"/>
</dbReference>
<dbReference type="GO" id="GO:0005737">
    <property type="term" value="C:cytoplasm"/>
    <property type="evidence" value="ECO:0007669"/>
    <property type="project" value="UniProtKB-SubCell"/>
</dbReference>
<keyword evidence="3 7" id="KW-0378">Hydrolase</keyword>
<dbReference type="OrthoDB" id="9800507at2"/>
<evidence type="ECO:0000313" key="10">
    <source>
        <dbReference type="EMBL" id="GAQ95237.1"/>
    </source>
</evidence>
<accession>A0A0U9HYK1</accession>
<name>A0A0U9HYK1_9BACT</name>
<dbReference type="GO" id="GO:0000049">
    <property type="term" value="F:tRNA binding"/>
    <property type="evidence" value="ECO:0007669"/>
    <property type="project" value="UniProtKB-UniRule"/>
</dbReference>
<dbReference type="CDD" id="cd00462">
    <property type="entry name" value="PTH"/>
    <property type="match status" value="1"/>
</dbReference>
<dbReference type="InterPro" id="IPR036416">
    <property type="entry name" value="Pept_tRNA_hydro_sf"/>
</dbReference>
<evidence type="ECO:0000256" key="3">
    <source>
        <dbReference type="ARBA" id="ARBA00022801"/>
    </source>
</evidence>
<evidence type="ECO:0000256" key="8">
    <source>
        <dbReference type="RuleBase" id="RU000673"/>
    </source>
</evidence>
<dbReference type="STRING" id="86166.TAGGR_2125"/>
<dbReference type="Proteomes" id="UP000054976">
    <property type="component" value="Unassembled WGS sequence"/>
</dbReference>
<dbReference type="InterPro" id="IPR001328">
    <property type="entry name" value="Pept_tRNA_hydro"/>
</dbReference>
<gene>
    <name evidence="7" type="primary">pth</name>
    <name evidence="10" type="ORF">TAGGR_2125</name>
</gene>
<dbReference type="Gene3D" id="3.40.50.1470">
    <property type="entry name" value="Peptidyl-tRNA hydrolase"/>
    <property type="match status" value="1"/>
</dbReference>
<sequence>MIIVVGLGNPGKKYANTRHNVGFMIVDEVARKLNVDFKEKEDYFIAEAKINDEDIAIIKPTTYMNLSGRAVKKFINEKILQSLPMSLIVVHDDLDLPLGKIKIKRNGSSGGHRGVQSIIESIGTKDFIRVKLGIGKDPAEEISDYVLSPFKREEKAIIREKLTVAADAIITLITEGLDKAMNIYNRDDL</sequence>
<dbReference type="GO" id="GO:0072344">
    <property type="term" value="P:rescue of stalled ribosome"/>
    <property type="evidence" value="ECO:0007669"/>
    <property type="project" value="UniProtKB-UniRule"/>
</dbReference>
<dbReference type="EMBL" id="BCNO01000002">
    <property type="protein sequence ID" value="GAQ95237.1"/>
    <property type="molecule type" value="Genomic_DNA"/>
</dbReference>
<dbReference type="Pfam" id="PF01195">
    <property type="entry name" value="Pept_tRNA_hydro"/>
    <property type="match status" value="1"/>
</dbReference>
<dbReference type="AlphaFoldDB" id="A0A0U9HYK1"/>
<comment type="catalytic activity">
    <reaction evidence="7 8">
        <text>an N-acyl-L-alpha-aminoacyl-tRNA + H2O = an N-acyl-L-amino acid + a tRNA + H(+)</text>
        <dbReference type="Rhea" id="RHEA:54448"/>
        <dbReference type="Rhea" id="RHEA-COMP:10123"/>
        <dbReference type="Rhea" id="RHEA-COMP:13883"/>
        <dbReference type="ChEBI" id="CHEBI:15377"/>
        <dbReference type="ChEBI" id="CHEBI:15378"/>
        <dbReference type="ChEBI" id="CHEBI:59874"/>
        <dbReference type="ChEBI" id="CHEBI:78442"/>
        <dbReference type="ChEBI" id="CHEBI:138191"/>
        <dbReference type="EC" id="3.1.1.29"/>
    </reaction>
</comment>
<feature type="binding site" evidence="7">
    <location>
        <position position="14"/>
    </location>
    <ligand>
        <name>tRNA</name>
        <dbReference type="ChEBI" id="CHEBI:17843"/>
    </ligand>
</feature>
<comment type="similarity">
    <text evidence="5 7 9">Belongs to the PTH family.</text>
</comment>
<dbReference type="PANTHER" id="PTHR17224">
    <property type="entry name" value="PEPTIDYL-TRNA HYDROLASE"/>
    <property type="match status" value="1"/>
</dbReference>
<feature type="active site" description="Proton acceptor" evidence="7">
    <location>
        <position position="19"/>
    </location>
</feature>
<organism evidence="10 11">
    <name type="scientific">Thermodesulfovibrio aggregans</name>
    <dbReference type="NCBI Taxonomy" id="86166"/>
    <lineage>
        <taxon>Bacteria</taxon>
        <taxon>Pseudomonadati</taxon>
        <taxon>Nitrospirota</taxon>
        <taxon>Thermodesulfovibrionia</taxon>
        <taxon>Thermodesulfovibrionales</taxon>
        <taxon>Thermodesulfovibrionaceae</taxon>
        <taxon>Thermodesulfovibrio</taxon>
    </lineage>
</organism>
<dbReference type="HAMAP" id="MF_00083">
    <property type="entry name" value="Pept_tRNA_hydro_bact"/>
    <property type="match status" value="1"/>
</dbReference>
<dbReference type="InterPro" id="IPR018171">
    <property type="entry name" value="Pept_tRNA_hydro_CS"/>
</dbReference>
<dbReference type="SUPFAM" id="SSF53178">
    <property type="entry name" value="Peptidyl-tRNA hydrolase-like"/>
    <property type="match status" value="1"/>
</dbReference>
<dbReference type="FunFam" id="3.40.50.1470:FF:000001">
    <property type="entry name" value="Peptidyl-tRNA hydrolase"/>
    <property type="match status" value="1"/>
</dbReference>
<keyword evidence="11" id="KW-1185">Reference proteome</keyword>
<keyword evidence="2 7" id="KW-0820">tRNA-binding</keyword>
<comment type="caution">
    <text evidence="7">Lacks conserved residue(s) required for the propagation of feature annotation.</text>
</comment>
<feature type="binding site" evidence="7">
    <location>
        <position position="63"/>
    </location>
    <ligand>
        <name>tRNA</name>
        <dbReference type="ChEBI" id="CHEBI:17843"/>
    </ligand>
</feature>
<comment type="subunit">
    <text evidence="7">Monomer.</text>
</comment>
<feature type="binding site" evidence="7">
    <location>
        <position position="65"/>
    </location>
    <ligand>
        <name>tRNA</name>
        <dbReference type="ChEBI" id="CHEBI:17843"/>
    </ligand>
</feature>
<proteinExistence type="inferred from homology"/>
<dbReference type="GO" id="GO:0006515">
    <property type="term" value="P:protein quality control for misfolded or incompletely synthesized proteins"/>
    <property type="evidence" value="ECO:0007669"/>
    <property type="project" value="UniProtKB-UniRule"/>
</dbReference>
<dbReference type="GO" id="GO:0004045">
    <property type="term" value="F:peptidyl-tRNA hydrolase activity"/>
    <property type="evidence" value="ECO:0007669"/>
    <property type="project" value="UniProtKB-UniRule"/>
</dbReference>
<comment type="subcellular location">
    <subcellularLocation>
        <location evidence="7">Cytoplasm</location>
    </subcellularLocation>
</comment>
<evidence type="ECO:0000256" key="7">
    <source>
        <dbReference type="HAMAP-Rule" id="MF_00083"/>
    </source>
</evidence>
<feature type="site" description="Discriminates between blocked and unblocked aminoacyl-tRNA" evidence="7">
    <location>
        <position position="9"/>
    </location>
</feature>
<feature type="site" description="Stabilizes the basic form of H active site to accept a proton" evidence="7">
    <location>
        <position position="92"/>
    </location>
</feature>
<evidence type="ECO:0000256" key="6">
    <source>
        <dbReference type="ARBA" id="ARBA00050038"/>
    </source>
</evidence>
<comment type="function">
    <text evidence="7">Catalyzes the release of premature peptidyl moieties from peptidyl-tRNA molecules trapped in stalled 50S ribosomal subunits, and thus maintains levels of free tRNAs and 50S ribosomes.</text>
</comment>
<keyword evidence="4 7" id="KW-0694">RNA-binding</keyword>
<evidence type="ECO:0000313" key="11">
    <source>
        <dbReference type="Proteomes" id="UP000054976"/>
    </source>
</evidence>
<evidence type="ECO:0000256" key="9">
    <source>
        <dbReference type="RuleBase" id="RU004320"/>
    </source>
</evidence>
<dbReference type="RefSeq" id="WP_059176684.1">
    <property type="nucleotide sequence ID" value="NZ_BCNO01000002.1"/>
</dbReference>
<dbReference type="PANTHER" id="PTHR17224:SF1">
    <property type="entry name" value="PEPTIDYL-TRNA HYDROLASE"/>
    <property type="match status" value="1"/>
</dbReference>
<reference evidence="11" key="1">
    <citation type="submission" date="2016-01" db="EMBL/GenBank/DDBJ databases">
        <title>Draft genome sequence of Thermodesulfovibrio aggregans strain TGE-P1.</title>
        <authorList>
            <person name="Sekiguchi Y."/>
            <person name="Ohashi A."/>
            <person name="Matsuura N."/>
            <person name="Tourlousse M.D."/>
        </authorList>
    </citation>
    <scope>NUCLEOTIDE SEQUENCE [LARGE SCALE GENOMIC DNA]</scope>
    <source>
        <strain evidence="11">TGE-P1</strain>
    </source>
</reference>
<evidence type="ECO:0000256" key="5">
    <source>
        <dbReference type="ARBA" id="ARBA00038063"/>
    </source>
</evidence>
<dbReference type="EC" id="3.1.1.29" evidence="1 7"/>
<evidence type="ECO:0000256" key="1">
    <source>
        <dbReference type="ARBA" id="ARBA00013260"/>
    </source>
</evidence>
<dbReference type="PROSITE" id="PS01195">
    <property type="entry name" value="PEPT_TRNA_HYDROL_1"/>
    <property type="match status" value="1"/>
</dbReference>
<evidence type="ECO:0000256" key="2">
    <source>
        <dbReference type="ARBA" id="ARBA00022555"/>
    </source>
</evidence>
<protein>
    <recommendedName>
        <fullName evidence="6 7">Peptidyl-tRNA hydrolase</fullName>
        <shortName evidence="7">Pth</shortName>
        <ecNumber evidence="1 7">3.1.1.29</ecNumber>
    </recommendedName>
</protein>
<comment type="caution">
    <text evidence="10">The sequence shown here is derived from an EMBL/GenBank/DDBJ whole genome shotgun (WGS) entry which is preliminary data.</text>
</comment>
<keyword evidence="7" id="KW-0963">Cytoplasm</keyword>